<keyword evidence="4 10" id="KW-0121">Carboxypeptidase</keyword>
<evidence type="ECO:0000256" key="9">
    <source>
        <dbReference type="ARBA" id="ARBA00023180"/>
    </source>
</evidence>
<dbReference type="eggNOG" id="KOG1282">
    <property type="taxonomic scope" value="Eukaryota"/>
</dbReference>
<evidence type="ECO:0000256" key="3">
    <source>
        <dbReference type="ARBA" id="ARBA00022525"/>
    </source>
</evidence>
<evidence type="ECO:0000256" key="8">
    <source>
        <dbReference type="ARBA" id="ARBA00023157"/>
    </source>
</evidence>
<dbReference type="Gene3D" id="3.40.50.11320">
    <property type="match status" value="1"/>
</dbReference>
<dbReference type="GO" id="GO:0005773">
    <property type="term" value="C:vacuole"/>
    <property type="evidence" value="ECO:0007669"/>
    <property type="project" value="TreeGrafter"/>
</dbReference>
<dbReference type="SUPFAM" id="SSF53474">
    <property type="entry name" value="alpha/beta-Hydrolases"/>
    <property type="match status" value="1"/>
</dbReference>
<reference evidence="12" key="1">
    <citation type="submission" date="2013-01" db="EMBL/GenBank/DDBJ databases">
        <title>Draft Genome Sequence of a Mulberry Tree, Morus notabilis C.K. Schneid.</title>
        <authorList>
            <person name="He N."/>
            <person name="Zhao S."/>
        </authorList>
    </citation>
    <scope>NUCLEOTIDE SEQUENCE</scope>
</reference>
<name>W9SPW6_9ROSA</name>
<dbReference type="InterPro" id="IPR018202">
    <property type="entry name" value="Ser_caboxypep_ser_AS"/>
</dbReference>
<protein>
    <recommendedName>
        <fullName evidence="10">Carboxypeptidase</fullName>
        <ecNumber evidence="10">3.4.16.-</ecNumber>
    </recommendedName>
</protein>
<dbReference type="PROSITE" id="PS00131">
    <property type="entry name" value="CARBOXYPEPT_SER_SER"/>
    <property type="match status" value="1"/>
</dbReference>
<keyword evidence="3" id="KW-0964">Secreted</keyword>
<dbReference type="KEGG" id="mnt:21386033"/>
<dbReference type="Gene3D" id="3.40.50.1820">
    <property type="entry name" value="alpha/beta hydrolase"/>
    <property type="match status" value="1"/>
</dbReference>
<dbReference type="PANTHER" id="PTHR11802">
    <property type="entry name" value="SERINE PROTEASE FAMILY S10 SERINE CARBOXYPEPTIDASE"/>
    <property type="match status" value="1"/>
</dbReference>
<evidence type="ECO:0000256" key="2">
    <source>
        <dbReference type="ARBA" id="ARBA00009431"/>
    </source>
</evidence>
<feature type="signal peptide" evidence="10">
    <location>
        <begin position="1"/>
        <end position="26"/>
    </location>
</feature>
<dbReference type="InterPro" id="IPR001563">
    <property type="entry name" value="Peptidase_S10"/>
</dbReference>
<dbReference type="FunFam" id="3.40.50.1820:FF:000030">
    <property type="entry name" value="Carboxypeptidase"/>
    <property type="match status" value="1"/>
</dbReference>
<dbReference type="FunFam" id="3.40.50.11320:FF:000001">
    <property type="entry name" value="Carboxypeptidase"/>
    <property type="match status" value="1"/>
</dbReference>
<feature type="chain" id="PRO_5006531725" description="Carboxypeptidase" evidence="10">
    <location>
        <begin position="27"/>
        <end position="482"/>
    </location>
</feature>
<dbReference type="GO" id="GO:0005576">
    <property type="term" value="C:extracellular region"/>
    <property type="evidence" value="ECO:0007669"/>
    <property type="project" value="UniProtKB-SubCell"/>
</dbReference>
<dbReference type="PANTHER" id="PTHR11802:SF15">
    <property type="entry name" value="SERINE CARBOXYPEPTIDASE-LIKE 32"/>
    <property type="match status" value="1"/>
</dbReference>
<evidence type="ECO:0000256" key="7">
    <source>
        <dbReference type="ARBA" id="ARBA00022801"/>
    </source>
</evidence>
<evidence type="ECO:0000313" key="11">
    <source>
        <dbReference type="EMBL" id="EXC53894.1"/>
    </source>
</evidence>
<keyword evidence="8" id="KW-1015">Disulfide bond</keyword>
<evidence type="ECO:0000256" key="10">
    <source>
        <dbReference type="RuleBase" id="RU361156"/>
    </source>
</evidence>
<dbReference type="Gene3D" id="6.10.250.940">
    <property type="match status" value="1"/>
</dbReference>
<gene>
    <name evidence="11" type="ORF">L484_002464</name>
</gene>
<sequence length="482" mass="54682">MINFVSKVIVFTLALTALEFVELVCGFRHWKWSSTSGKLNPSENIDHLVTNLPGQPQVEFRHYAGYVTVDQTHGRALFYWFYEATSRPDEKPLVLWLNGGPGCSSVGYGATQEIGPFIVDTDGHGLKYNPSSWNTEANMLFLESPIGVGFSYSNTSTDYDNLGDDFTANDAYTFLQKWFLKFPSYRNRSFYIAGESYAGKYVPELAELVHDKNKDPSLHIDIKGILLGNPETSDAEDWKGLVDYAWSHAVISDETHKIIKENCDFNSNNTWDNDQCNQAVDEVLKQYKEIDIYSLYTSVCIADSASSEDSSFQVMMKRSSTMMPRIMGGYYDPCLDEYAKAFYNRLDVQKALHVNDGLHLRNWSICNFKIFREWSDSKPSVLPIYKKLIAAGLRIWVYSGDTDGRVPVLSTRYSLSSLGLPITKAWRPWYHQKQVSGWFQEYEGLTFATFRGAGHAVPCFKPNNSLAFFTSFLSGESPPSTR</sequence>
<dbReference type="PRINTS" id="PR00724">
    <property type="entry name" value="CRBOXYPTASEC"/>
</dbReference>
<dbReference type="Pfam" id="PF00450">
    <property type="entry name" value="Peptidase_S10"/>
    <property type="match status" value="1"/>
</dbReference>
<keyword evidence="5 10" id="KW-0645">Protease</keyword>
<evidence type="ECO:0000256" key="1">
    <source>
        <dbReference type="ARBA" id="ARBA00004613"/>
    </source>
</evidence>
<comment type="similarity">
    <text evidence="2 10">Belongs to the peptidase S10 family.</text>
</comment>
<keyword evidence="6 10" id="KW-0732">Signal</keyword>
<evidence type="ECO:0000256" key="5">
    <source>
        <dbReference type="ARBA" id="ARBA00022670"/>
    </source>
</evidence>
<dbReference type="GO" id="GO:0004185">
    <property type="term" value="F:serine-type carboxypeptidase activity"/>
    <property type="evidence" value="ECO:0007669"/>
    <property type="project" value="UniProtKB-UniRule"/>
</dbReference>
<evidence type="ECO:0000256" key="6">
    <source>
        <dbReference type="ARBA" id="ARBA00022729"/>
    </source>
</evidence>
<keyword evidence="12" id="KW-1185">Reference proteome</keyword>
<dbReference type="EC" id="3.4.16.-" evidence="10"/>
<comment type="subcellular location">
    <subcellularLocation>
        <location evidence="1">Secreted</location>
    </subcellularLocation>
</comment>
<organism evidence="11 12">
    <name type="scientific">Morus notabilis</name>
    <dbReference type="NCBI Taxonomy" id="981085"/>
    <lineage>
        <taxon>Eukaryota</taxon>
        <taxon>Viridiplantae</taxon>
        <taxon>Streptophyta</taxon>
        <taxon>Embryophyta</taxon>
        <taxon>Tracheophyta</taxon>
        <taxon>Spermatophyta</taxon>
        <taxon>Magnoliopsida</taxon>
        <taxon>eudicotyledons</taxon>
        <taxon>Gunneridae</taxon>
        <taxon>Pentapetalae</taxon>
        <taxon>rosids</taxon>
        <taxon>fabids</taxon>
        <taxon>Rosales</taxon>
        <taxon>Moraceae</taxon>
        <taxon>Moreae</taxon>
        <taxon>Morus</taxon>
    </lineage>
</organism>
<evidence type="ECO:0000256" key="4">
    <source>
        <dbReference type="ARBA" id="ARBA00022645"/>
    </source>
</evidence>
<keyword evidence="7 10" id="KW-0378">Hydrolase</keyword>
<keyword evidence="9" id="KW-0325">Glycoprotein</keyword>
<evidence type="ECO:0000313" key="12">
    <source>
        <dbReference type="Proteomes" id="UP000030645"/>
    </source>
</evidence>
<proteinExistence type="inferred from homology"/>
<dbReference type="GO" id="GO:0006508">
    <property type="term" value="P:proteolysis"/>
    <property type="evidence" value="ECO:0007669"/>
    <property type="project" value="UniProtKB-KW"/>
</dbReference>
<dbReference type="Proteomes" id="UP000030645">
    <property type="component" value="Unassembled WGS sequence"/>
</dbReference>
<dbReference type="InterPro" id="IPR029058">
    <property type="entry name" value="AB_hydrolase_fold"/>
</dbReference>
<dbReference type="EMBL" id="KE625670">
    <property type="protein sequence ID" value="EXC53894.1"/>
    <property type="molecule type" value="Genomic_DNA"/>
</dbReference>
<dbReference type="AlphaFoldDB" id="W9SPW6"/>
<accession>W9SPW6</accession>
<dbReference type="OrthoDB" id="443318at2759"/>